<evidence type="ECO:0000256" key="7">
    <source>
        <dbReference type="ARBA" id="ARBA00023006"/>
    </source>
</evidence>
<keyword evidence="15" id="KW-1185">Reference proteome</keyword>
<feature type="region of interest" description="Disordered" evidence="13">
    <location>
        <begin position="595"/>
        <end position="622"/>
    </location>
</feature>
<feature type="region of interest" description="Disordered" evidence="13">
    <location>
        <begin position="437"/>
        <end position="484"/>
    </location>
</feature>
<proteinExistence type="inferred from homology"/>
<comment type="catalytic activity">
    <reaction evidence="10">
        <text>a 1,2-diacyl-sn-glycero-3-phospho-L-serine(in) = a 1,2-diacyl-sn-glycero-3-phospho-L-serine(out)</text>
        <dbReference type="Rhea" id="RHEA:38663"/>
        <dbReference type="ChEBI" id="CHEBI:57262"/>
    </reaction>
</comment>
<dbReference type="PANTHER" id="PTHR13190:SF1">
    <property type="entry name" value="AUTOPHAGY-RELATED 2, ISOFORM A"/>
    <property type="match status" value="1"/>
</dbReference>
<dbReference type="InterPro" id="IPR026849">
    <property type="entry name" value="ATG2"/>
</dbReference>
<evidence type="ECO:0000256" key="8">
    <source>
        <dbReference type="ARBA" id="ARBA00023055"/>
    </source>
</evidence>
<evidence type="ECO:0000313" key="14">
    <source>
        <dbReference type="EMBL" id="QSZ32914.1"/>
    </source>
</evidence>
<sequence>MTSYFQSYFQASSMPKRLLQYALSRLEILDTDALDLENLDIALGKNSTFEFKDVGLRLKKLETLLQLPSTIALSKAKVLLLRLTIPVDIYSSPILVEVEGVDCQLRVREEKGAHSSRTSHDRLRRKSTSRNPGPDPTLPTAADLAASFLQTEPREEKAGLEAAILGETHDISESVTSSEDGDLEMPVGTGTALSLPAFMARFLQGIVDRLQVRVHGITFNVDVDIPAESPTPSHGTDPVTVQLKIDDVDIEGVTHSHDIESTTTRGGRDITPLFKEGKRLICLSNIRGALITEANLFQTLSRSSSVVSPEATHSDISESRRAAEKQPSSGETQVASLESVRAFDGAASPSFSPSPASSRRASESSLPEIRRPTQPSKSSLPLKASIIASDRGRFDDASEDGHSNCSGSVHGHLVSEMGDSILQNSAYLDQITESQCLDDHEKDGMRPSSSQPEKERRSTSGEDSRTSTPKASTHVSPSSSQALQNNEFPILNRMQNMLHSSMLPPRAHTRFSMERVSHSQPALPPTTTSLDRSYSVQQPCPTPADVDTMSESGSSISNEEMGEDLAQSQLFSHEDAESMYMSALSYTSTAAAQIPGGWADSGTDSGDSRSPPATPRGSNPREALDNLEHARHVTSLYSTSDLEPLGQSTILPPRSLHESTRSIRSMRPETPRQSAPLKQVTSDISVKSSSSYGYGRMTKHIFSLDQVAIYIPALNNPSSDPVDAVAESALFGTTFDGHNDPSLSKSMNLPGAFSTHLPREQSLRTLPRPALRPPIEPVKKPEEDKSIEVDVGNLIAQFDVSVGRLIYKLVCQIQESIKQEPQTNASSMSSSNSSEPHLKISAEEISLKFVEQLEGWLGPRAAEPRAKASDLDVLLRATLKGLNVSRKPSGSTTKTGITLQKFLFGYAQENIVSFNAGFQMRASIRDLAASAGIDVSVDIYQSPESTRIDVQTLPLHVAVDLQRLDETFSWVGGLSSVLNLGSSMASNATATSSPALKPKSKGVRFNTPIEPDDRTAVTRNKADVRIGGFILDLVGTECSVGIETSAVKLVSREEGIGIVINKIRLSGPHLKHSNEDPAILVDVSMTRFEFLNSPKDIDIERLLTLIAPSKSKYDQDDDILLDTLLRQRRQGSVLRLTVDDLHVNLGKLPELSYLPELGEEVARLSTVAKYLPDDDRPGLLSLVLVQNFGANVDVDKTVGSFQVKATDMELAQISIPSLVAFSVATISAHRNRSEELIGAGTDQVFREPALRIPMIMARLIGDEMEPIVRIKLWNLRFEYRVPTLIVMLGLTDNATADDLSASLTASVATLRDLAQPPSSKYKGKNVEKLPIANSSSAKPMTIDVVISDCIMGLNPLGLPSKILVVFTEAHIAAVLPKDQNASATAELSKASLLVIDNVAHLASTVPSNRKRGSFDGGSNQVADLSALGYVSVSYISSAKATVLLSVDDDGHNCLDVELRDDLFVLESCADSTQTLIGALGKLAPPAPPPSKETKYRTKIIPVKDLLASLSSDAFGTAEGNYDFDNDFGGLENVAEEEDGELGFDSDYYRDDSEEGYRQAILEDLDESLASLNLTTRDTRDGVLLDSFVEEPEVENEALSFHEDHFGSGSALENTAHRWNSARNTYDKSNESKLKKSPLKVRIRDVHIIWNLFDGYDWQATRDAISKAVQDLESKAIEKRARTEKRPPFEQDIDDDEDTEIGDFLFNSIWVGIPNNRDPRELAAAINQELNDNATETESIATTNYTVTPSRQGSVRKPKKLRLNRSKHHKITFELRGVCVDLVTFPPESGETQSSVNVRVHDLEVFDHVPTSTWRKFATYMQDAGEREKGSDMVHIEILNVKPVSKLAASEIVLKVTILPLRLHVDQDALDFITRFFEFKEESDIAPGAPSEEPFLQRVEINDIQVKLDFKPKRVDYAGLRSGHTTEFMNFLILDEADMTLRHTIIYGISGFEKMGKCLNDIWMPDIKRNQLPGILAGLAPVRSIVNVGGGFKDLVVVPMHEYKKDGRIVRSISKGAAAFAKTTGTELVKLGAKVAIGVQTVLQGAEDFLGPQDNLISHGNSNEEEEERKQISLYANQPVGVFQGLKGGYAGLQRDLVMARDAIIAVPGEVMEGGSAKGVLRAVRKHAPTVILRPAIGVAKGAGQVLMGATNTLDKRNLERADAVSFYLLNTCHENHRLTGFFWQKYKKH</sequence>
<dbReference type="Proteomes" id="UP000672032">
    <property type="component" value="Chromosome 3"/>
</dbReference>
<dbReference type="GO" id="GO:0061908">
    <property type="term" value="C:phagophore"/>
    <property type="evidence" value="ECO:0007669"/>
    <property type="project" value="TreeGrafter"/>
</dbReference>
<dbReference type="GO" id="GO:0005789">
    <property type="term" value="C:endoplasmic reticulum membrane"/>
    <property type="evidence" value="ECO:0007669"/>
    <property type="project" value="UniProtKB-SubCell"/>
</dbReference>
<dbReference type="GO" id="GO:0034727">
    <property type="term" value="P:piecemeal microautophagy of the nucleus"/>
    <property type="evidence" value="ECO:0007669"/>
    <property type="project" value="TreeGrafter"/>
</dbReference>
<evidence type="ECO:0000256" key="13">
    <source>
        <dbReference type="SAM" id="MobiDB-lite"/>
    </source>
</evidence>
<feature type="region of interest" description="Disordered" evidence="13">
    <location>
        <begin position="638"/>
        <end position="682"/>
    </location>
</feature>
<comment type="subcellular location">
    <subcellularLocation>
        <location evidence="1">Endoplasmic reticulum membrane</location>
        <topology evidence="1">Peripheral membrane protein</topology>
    </subcellularLocation>
    <subcellularLocation>
        <location evidence="2">Preautophagosomal structure membrane</location>
        <topology evidence="2">Peripheral membrane protein</topology>
    </subcellularLocation>
</comment>
<feature type="compositionally biased region" description="Polar residues" evidence="13">
    <location>
        <begin position="326"/>
        <end position="336"/>
    </location>
</feature>
<dbReference type="GO" id="GO:0000045">
    <property type="term" value="P:autophagosome assembly"/>
    <property type="evidence" value="ECO:0007669"/>
    <property type="project" value="TreeGrafter"/>
</dbReference>
<accession>A0A8A3PCT3</accession>
<dbReference type="Pfam" id="PF13329">
    <property type="entry name" value="ATG2_CAD"/>
    <property type="match status" value="1"/>
</dbReference>
<evidence type="ECO:0000256" key="12">
    <source>
        <dbReference type="ARBA" id="ARBA00024631"/>
    </source>
</evidence>
<evidence type="ECO:0000256" key="2">
    <source>
        <dbReference type="ARBA" id="ARBA00004623"/>
    </source>
</evidence>
<name>A0A8A3PCT3_9HELO</name>
<keyword evidence="9" id="KW-0472">Membrane</keyword>
<keyword evidence="8" id="KW-0445">Lipid transport</keyword>
<feature type="region of interest" description="Disordered" evidence="13">
    <location>
        <begin position="110"/>
        <end position="139"/>
    </location>
</feature>
<dbReference type="GO" id="GO:0034045">
    <property type="term" value="C:phagophore assembly site membrane"/>
    <property type="evidence" value="ECO:0007669"/>
    <property type="project" value="UniProtKB-SubCell"/>
</dbReference>
<gene>
    <name evidence="14" type="ORF">DSL72_002497</name>
</gene>
<feature type="compositionally biased region" description="Basic and acidic residues" evidence="13">
    <location>
        <begin position="452"/>
        <end position="465"/>
    </location>
</feature>
<evidence type="ECO:0000313" key="15">
    <source>
        <dbReference type="Proteomes" id="UP000672032"/>
    </source>
</evidence>
<dbReference type="PANTHER" id="PTHR13190">
    <property type="entry name" value="AUTOPHAGY-RELATED 2, ISOFORM A"/>
    <property type="match status" value="1"/>
</dbReference>
<evidence type="ECO:0000256" key="3">
    <source>
        <dbReference type="ARBA" id="ARBA00009714"/>
    </source>
</evidence>
<comment type="catalytic activity">
    <reaction evidence="11">
        <text>a 1,2-diacyl-sn-glycero-3-phosphoethanolamine(in) = a 1,2-diacyl-sn-glycero-3-phosphoethanolamine(out)</text>
        <dbReference type="Rhea" id="RHEA:38895"/>
        <dbReference type="ChEBI" id="CHEBI:64612"/>
    </reaction>
</comment>
<evidence type="ECO:0000256" key="4">
    <source>
        <dbReference type="ARBA" id="ARBA00018070"/>
    </source>
</evidence>
<dbReference type="GO" id="GO:0043495">
    <property type="term" value="F:protein-membrane adaptor activity"/>
    <property type="evidence" value="ECO:0007669"/>
    <property type="project" value="TreeGrafter"/>
</dbReference>
<organism evidence="14 15">
    <name type="scientific">Monilinia vaccinii-corymbosi</name>
    <dbReference type="NCBI Taxonomy" id="61207"/>
    <lineage>
        <taxon>Eukaryota</taxon>
        <taxon>Fungi</taxon>
        <taxon>Dikarya</taxon>
        <taxon>Ascomycota</taxon>
        <taxon>Pezizomycotina</taxon>
        <taxon>Leotiomycetes</taxon>
        <taxon>Helotiales</taxon>
        <taxon>Sclerotiniaceae</taxon>
        <taxon>Monilinia</taxon>
    </lineage>
</organism>
<evidence type="ECO:0000256" key="5">
    <source>
        <dbReference type="ARBA" id="ARBA00022448"/>
    </source>
</evidence>
<protein>
    <recommendedName>
        <fullName evidence="4">Autophagy-related protein 2</fullName>
    </recommendedName>
</protein>
<evidence type="ECO:0000256" key="1">
    <source>
        <dbReference type="ARBA" id="ARBA00004406"/>
    </source>
</evidence>
<reference evidence="14" key="1">
    <citation type="submission" date="2020-10" db="EMBL/GenBank/DDBJ databases">
        <title>Genome Sequence of Monilinia vaccinii-corymbosi Sheds Light on Mummy Berry Disease Infection of Blueberry and Mating Type.</title>
        <authorList>
            <person name="Yow A.G."/>
            <person name="Zhang Y."/>
            <person name="Bansal K."/>
            <person name="Eacker S.M."/>
            <person name="Sullivan S."/>
            <person name="Liachko I."/>
            <person name="Cubeta M.A."/>
            <person name="Rollins J.A."/>
            <person name="Ashrafi H."/>
        </authorList>
    </citation>
    <scope>NUCLEOTIDE SEQUENCE</scope>
    <source>
        <strain evidence="14">RL-1</strain>
    </source>
</reference>
<feature type="compositionally biased region" description="Low complexity" evidence="13">
    <location>
        <begin position="346"/>
        <end position="367"/>
    </location>
</feature>
<keyword evidence="7" id="KW-0072">Autophagy</keyword>
<dbReference type="GO" id="GO:0061723">
    <property type="term" value="P:glycophagy"/>
    <property type="evidence" value="ECO:0007669"/>
    <property type="project" value="TreeGrafter"/>
</dbReference>
<evidence type="ECO:0000256" key="6">
    <source>
        <dbReference type="ARBA" id="ARBA00022824"/>
    </source>
</evidence>
<comment type="similarity">
    <text evidence="3">Belongs to the ATG2 family.</text>
</comment>
<feature type="compositionally biased region" description="Basic and acidic residues" evidence="13">
    <location>
        <begin position="312"/>
        <end position="324"/>
    </location>
</feature>
<dbReference type="OrthoDB" id="18982at2759"/>
<keyword evidence="6" id="KW-0256">Endoplasmic reticulum</keyword>
<keyword evidence="5" id="KW-0813">Transport</keyword>
<feature type="compositionally biased region" description="Polar residues" evidence="13">
    <location>
        <begin position="525"/>
        <end position="539"/>
    </location>
</feature>
<feature type="region of interest" description="Disordered" evidence="13">
    <location>
        <begin position="302"/>
        <end position="383"/>
    </location>
</feature>
<feature type="compositionally biased region" description="Polar residues" evidence="13">
    <location>
        <begin position="466"/>
        <end position="484"/>
    </location>
</feature>
<dbReference type="GO" id="GO:0000422">
    <property type="term" value="P:autophagy of mitochondrion"/>
    <property type="evidence" value="ECO:0007669"/>
    <property type="project" value="TreeGrafter"/>
</dbReference>
<evidence type="ECO:0000256" key="10">
    <source>
        <dbReference type="ARBA" id="ARBA00024479"/>
    </source>
</evidence>
<feature type="compositionally biased region" description="Basic and acidic residues" evidence="13">
    <location>
        <begin position="655"/>
        <end position="670"/>
    </location>
</feature>
<feature type="compositionally biased region" description="Basic and acidic residues" evidence="13">
    <location>
        <begin position="110"/>
        <end position="121"/>
    </location>
</feature>
<comment type="catalytic activity">
    <reaction evidence="12">
        <text>a 1,2-diacyl-sn-glycero-3-phosphocholine(in) = a 1,2-diacyl-sn-glycero-3-phosphocholine(out)</text>
        <dbReference type="Rhea" id="RHEA:38571"/>
        <dbReference type="ChEBI" id="CHEBI:57643"/>
    </reaction>
</comment>
<dbReference type="GO" id="GO:0006869">
    <property type="term" value="P:lipid transport"/>
    <property type="evidence" value="ECO:0007669"/>
    <property type="project" value="UniProtKB-KW"/>
</dbReference>
<evidence type="ECO:0000256" key="9">
    <source>
        <dbReference type="ARBA" id="ARBA00023136"/>
    </source>
</evidence>
<dbReference type="GO" id="GO:0032266">
    <property type="term" value="F:phosphatidylinositol-3-phosphate binding"/>
    <property type="evidence" value="ECO:0007669"/>
    <property type="project" value="TreeGrafter"/>
</dbReference>
<feature type="compositionally biased region" description="Polar residues" evidence="13">
    <location>
        <begin position="638"/>
        <end position="650"/>
    </location>
</feature>
<dbReference type="EMBL" id="CP063407">
    <property type="protein sequence ID" value="QSZ32914.1"/>
    <property type="molecule type" value="Genomic_DNA"/>
</dbReference>
<feature type="region of interest" description="Disordered" evidence="13">
    <location>
        <begin position="990"/>
        <end position="1011"/>
    </location>
</feature>
<dbReference type="GO" id="GO:0061709">
    <property type="term" value="P:reticulophagy"/>
    <property type="evidence" value="ECO:0007669"/>
    <property type="project" value="TreeGrafter"/>
</dbReference>
<feature type="compositionally biased region" description="Polar residues" evidence="13">
    <location>
        <begin position="549"/>
        <end position="558"/>
    </location>
</feature>
<feature type="region of interest" description="Disordered" evidence="13">
    <location>
        <begin position="512"/>
        <end position="561"/>
    </location>
</feature>
<evidence type="ECO:0000256" key="11">
    <source>
        <dbReference type="ARBA" id="ARBA00024615"/>
    </source>
</evidence>